<accession>A0A157S977</accession>
<name>A0A157S977_9BORD</name>
<evidence type="ECO:0000313" key="4">
    <source>
        <dbReference type="Proteomes" id="UP000076848"/>
    </source>
</evidence>
<dbReference type="PROSITE" id="PS51257">
    <property type="entry name" value="PROKAR_LIPOPROTEIN"/>
    <property type="match status" value="1"/>
</dbReference>
<dbReference type="Proteomes" id="UP000076848">
    <property type="component" value="Unassembled WGS sequence"/>
</dbReference>
<gene>
    <name evidence="3" type="ORF">SAMEA3906486_01153</name>
</gene>
<feature type="chain" id="PRO_5007616031" description="Lipoprotein" evidence="2">
    <location>
        <begin position="27"/>
        <end position="127"/>
    </location>
</feature>
<keyword evidence="2" id="KW-0732">Signal</keyword>
<dbReference type="RefSeq" id="WP_066124626.1">
    <property type="nucleotide sequence ID" value="NZ_FKIF01000002.1"/>
</dbReference>
<evidence type="ECO:0000313" key="3">
    <source>
        <dbReference type="EMBL" id="SAI66793.1"/>
    </source>
</evidence>
<evidence type="ECO:0000256" key="2">
    <source>
        <dbReference type="SAM" id="SignalP"/>
    </source>
</evidence>
<feature type="compositionally biased region" description="Acidic residues" evidence="1">
    <location>
        <begin position="117"/>
        <end position="127"/>
    </location>
</feature>
<protein>
    <recommendedName>
        <fullName evidence="5">Lipoprotein</fullName>
    </recommendedName>
</protein>
<feature type="region of interest" description="Disordered" evidence="1">
    <location>
        <begin position="106"/>
        <end position="127"/>
    </location>
</feature>
<dbReference type="AlphaFoldDB" id="A0A157S977"/>
<sequence>MSFSRTWPAALVLGVVQACTIASAWAQLDPPRYDSNLFCRLRANTPDGFSDDAQARCLASQRYALERIRREWLELPEEIQTGCDEFTRSRDPMNYVAMQSCIEAQKRRIPPAPEVELSPDDDPPTSR</sequence>
<proteinExistence type="predicted"/>
<dbReference type="OrthoDB" id="8636988at2"/>
<dbReference type="STRING" id="288768.SAMEA3906486_01153"/>
<keyword evidence="4" id="KW-1185">Reference proteome</keyword>
<evidence type="ECO:0008006" key="5">
    <source>
        <dbReference type="Google" id="ProtNLM"/>
    </source>
</evidence>
<reference evidence="3 4" key="1">
    <citation type="submission" date="2016-04" db="EMBL/GenBank/DDBJ databases">
        <authorList>
            <consortium name="Pathogen Informatics"/>
        </authorList>
    </citation>
    <scope>NUCLEOTIDE SEQUENCE [LARGE SCALE GENOMIC DNA]</scope>
    <source>
        <strain evidence="3 4">H050680373</strain>
    </source>
</reference>
<evidence type="ECO:0000256" key="1">
    <source>
        <dbReference type="SAM" id="MobiDB-lite"/>
    </source>
</evidence>
<organism evidence="3 4">
    <name type="scientific">Bordetella ansorpii</name>
    <dbReference type="NCBI Taxonomy" id="288768"/>
    <lineage>
        <taxon>Bacteria</taxon>
        <taxon>Pseudomonadati</taxon>
        <taxon>Pseudomonadota</taxon>
        <taxon>Betaproteobacteria</taxon>
        <taxon>Burkholderiales</taxon>
        <taxon>Alcaligenaceae</taxon>
        <taxon>Bordetella</taxon>
    </lineage>
</organism>
<feature type="signal peptide" evidence="2">
    <location>
        <begin position="1"/>
        <end position="26"/>
    </location>
</feature>
<dbReference type="EMBL" id="FKIF01000002">
    <property type="protein sequence ID" value="SAI66793.1"/>
    <property type="molecule type" value="Genomic_DNA"/>
</dbReference>